<feature type="compositionally biased region" description="Low complexity" evidence="2">
    <location>
        <begin position="219"/>
        <end position="232"/>
    </location>
</feature>
<evidence type="ECO:0000256" key="1">
    <source>
        <dbReference type="SAM" id="Coils"/>
    </source>
</evidence>
<feature type="coiled-coil region" evidence="1">
    <location>
        <begin position="238"/>
        <end position="279"/>
    </location>
</feature>
<protein>
    <submittedName>
        <fullName evidence="3">Uncharacterized protein</fullName>
    </submittedName>
</protein>
<gene>
    <name evidence="3" type="ORF">PARMNEM_LOCUS4828</name>
</gene>
<keyword evidence="4" id="KW-1185">Reference proteome</keyword>
<organism evidence="3 4">
    <name type="scientific">Parnassius mnemosyne</name>
    <name type="common">clouded apollo</name>
    <dbReference type="NCBI Taxonomy" id="213953"/>
    <lineage>
        <taxon>Eukaryota</taxon>
        <taxon>Metazoa</taxon>
        <taxon>Ecdysozoa</taxon>
        <taxon>Arthropoda</taxon>
        <taxon>Hexapoda</taxon>
        <taxon>Insecta</taxon>
        <taxon>Pterygota</taxon>
        <taxon>Neoptera</taxon>
        <taxon>Endopterygota</taxon>
        <taxon>Lepidoptera</taxon>
        <taxon>Glossata</taxon>
        <taxon>Ditrysia</taxon>
        <taxon>Papilionoidea</taxon>
        <taxon>Papilionidae</taxon>
        <taxon>Parnassiinae</taxon>
        <taxon>Parnassini</taxon>
        <taxon>Parnassius</taxon>
        <taxon>Driopa</taxon>
    </lineage>
</organism>
<evidence type="ECO:0000313" key="3">
    <source>
        <dbReference type="EMBL" id="CAK1583434.1"/>
    </source>
</evidence>
<dbReference type="EMBL" id="CAVLGL010000057">
    <property type="protein sequence ID" value="CAK1583434.1"/>
    <property type="molecule type" value="Genomic_DNA"/>
</dbReference>
<evidence type="ECO:0000256" key="2">
    <source>
        <dbReference type="SAM" id="MobiDB-lite"/>
    </source>
</evidence>
<feature type="coiled-coil region" evidence="1">
    <location>
        <begin position="359"/>
        <end position="428"/>
    </location>
</feature>
<feature type="region of interest" description="Disordered" evidence="2">
    <location>
        <begin position="446"/>
        <end position="489"/>
    </location>
</feature>
<feature type="region of interest" description="Disordered" evidence="2">
    <location>
        <begin position="169"/>
        <end position="232"/>
    </location>
</feature>
<dbReference type="AlphaFoldDB" id="A0AAV1KNJ7"/>
<accession>A0AAV1KNJ7</accession>
<proteinExistence type="predicted"/>
<feature type="compositionally biased region" description="Polar residues" evidence="2">
    <location>
        <begin position="176"/>
        <end position="185"/>
    </location>
</feature>
<feature type="region of interest" description="Disordered" evidence="2">
    <location>
        <begin position="1"/>
        <end position="32"/>
    </location>
</feature>
<evidence type="ECO:0000313" key="4">
    <source>
        <dbReference type="Proteomes" id="UP001314205"/>
    </source>
</evidence>
<dbReference type="Proteomes" id="UP001314205">
    <property type="component" value="Unassembled WGS sequence"/>
</dbReference>
<comment type="caution">
    <text evidence="3">The sequence shown here is derived from an EMBL/GenBank/DDBJ whole genome shotgun (WGS) entry which is preliminary data.</text>
</comment>
<reference evidence="3 4" key="1">
    <citation type="submission" date="2023-11" db="EMBL/GenBank/DDBJ databases">
        <authorList>
            <person name="Hedman E."/>
            <person name="Englund M."/>
            <person name="Stromberg M."/>
            <person name="Nyberg Akerstrom W."/>
            <person name="Nylinder S."/>
            <person name="Jareborg N."/>
            <person name="Kallberg Y."/>
            <person name="Kronander E."/>
        </authorList>
    </citation>
    <scope>NUCLEOTIDE SEQUENCE [LARGE SCALE GENOMIC DNA]</scope>
</reference>
<sequence length="489" mass="54429">MSSTPKQVNSVPSSANGPLGKRKKSRSSKGSYLSKWLDKTMRHIEESTTNMDSYDSFVPPNLDWPMSNSHIGPGYDSYRHNMYGCLPEVTPLPVASMYYNQHIPPAYNHEYRCMHHAKADQTRIPRLRRRNENKAEEVSSAPMENVNSMLSHTSYHQKNVSDSQDFASLPPIVTSVGDTNSTSDLNAAEKGDTSNARRYSDPCVRGLPDVARPANGDLDSASEQSSNSSDNEVGSRLLACLLDQITSLKMANEKLNKELQETRAELDALRHQSAFLHNAPTPGLGAAANPINNNGLLGGQYAPGFLTDLVREIRDATRLREEALYTRLRAMVLERIDNSLASNESKLAERTLEDIKSSLRASEADNRRMMDRIVKLEENMRALRVANESDSTENRITNGNVEDAEAERLRLRKEVDNMRKAKQSSEEHALKLERLVTQLRSKFSGLQLSTNGPDSLPSESDHETNARIRRTSGNSSNNSTVVFGPVTDL</sequence>
<name>A0AAV1KNJ7_9NEOP</name>
<feature type="compositionally biased region" description="Polar residues" evidence="2">
    <location>
        <begin position="1"/>
        <end position="16"/>
    </location>
</feature>
<keyword evidence="1" id="KW-0175">Coiled coil</keyword>